<protein>
    <recommendedName>
        <fullName evidence="3">START domain-containing protein</fullName>
    </recommendedName>
</protein>
<dbReference type="SUPFAM" id="SSF55961">
    <property type="entry name" value="Bet v1-like"/>
    <property type="match status" value="1"/>
</dbReference>
<dbReference type="PANTHER" id="PTHR34560">
    <property type="entry name" value="POLYKETIDE CYCLASE/DEHYDRASE/LIPID TRANSPORT SUPERFAMILY PROTEIN"/>
    <property type="match status" value="1"/>
</dbReference>
<evidence type="ECO:0000313" key="2">
    <source>
        <dbReference type="Proteomes" id="UP001162131"/>
    </source>
</evidence>
<name>A0AAU9JQD9_9CILI</name>
<gene>
    <name evidence="1" type="ORF">BSTOLATCC_MIC47930</name>
</gene>
<organism evidence="1 2">
    <name type="scientific">Blepharisma stoltei</name>
    <dbReference type="NCBI Taxonomy" id="1481888"/>
    <lineage>
        <taxon>Eukaryota</taxon>
        <taxon>Sar</taxon>
        <taxon>Alveolata</taxon>
        <taxon>Ciliophora</taxon>
        <taxon>Postciliodesmatophora</taxon>
        <taxon>Heterotrichea</taxon>
        <taxon>Heterotrichida</taxon>
        <taxon>Blepharismidae</taxon>
        <taxon>Blepharisma</taxon>
    </lineage>
</organism>
<dbReference type="Gene3D" id="3.30.530.20">
    <property type="match status" value="1"/>
</dbReference>
<reference evidence="1" key="1">
    <citation type="submission" date="2021-09" db="EMBL/GenBank/DDBJ databases">
        <authorList>
            <consortium name="AG Swart"/>
            <person name="Singh M."/>
            <person name="Singh A."/>
            <person name="Seah K."/>
            <person name="Emmerich C."/>
        </authorList>
    </citation>
    <scope>NUCLEOTIDE SEQUENCE</scope>
    <source>
        <strain evidence="1">ATCC30299</strain>
    </source>
</reference>
<evidence type="ECO:0000313" key="1">
    <source>
        <dbReference type="EMBL" id="CAG9329099.1"/>
    </source>
</evidence>
<dbReference type="Proteomes" id="UP001162131">
    <property type="component" value="Unassembled WGS sequence"/>
</dbReference>
<dbReference type="PANTHER" id="PTHR34560:SF1">
    <property type="entry name" value="START DOMAIN-CONTAINING PROTEIN"/>
    <property type="match status" value="1"/>
</dbReference>
<comment type="caution">
    <text evidence="1">The sequence shown here is derived from an EMBL/GenBank/DDBJ whole genome shotgun (WGS) entry which is preliminary data.</text>
</comment>
<sequence length="395" mass="45567">MENENDYIFTYFSHQLSNSINLFLFGDLEESKQFLLTADSDLESLVGKTAALELLESIDPLLIHWKNSIISSNFNKEQCVLECPPIVLNHDLEIEADNQTSESDFEVNSPEKDEAISRILNLYDNDKLHEAINIFNEIKEVYHINLNNHPKLYVLQKEYEEIMEGLHYFDDTEGWTTESSTEDIKISYKQVPNTPTISMLTEAELDVGIFNIVTMFYELDLYPKWLPFCQKSMCVRKLSRSRIIAMQEFGVQGLATRQTFVYGIGADLLRSHGAVLVVSKSCDESKYFKGVELPLDENVGRAKINYCGFKLIPINRNKTVVKLISNFDPCLQVIPYAILNWFTRKYARGFFGKIAKLAKNFEGSEWEERLTGPENREFYRYTASSLDEYFQSIGI</sequence>
<accession>A0AAU9JQD9</accession>
<dbReference type="EMBL" id="CAJZBQ010000047">
    <property type="protein sequence ID" value="CAG9329099.1"/>
    <property type="molecule type" value="Genomic_DNA"/>
</dbReference>
<keyword evidence="2" id="KW-1185">Reference proteome</keyword>
<proteinExistence type="predicted"/>
<evidence type="ECO:0008006" key="3">
    <source>
        <dbReference type="Google" id="ProtNLM"/>
    </source>
</evidence>
<dbReference type="InterPro" id="IPR023393">
    <property type="entry name" value="START-like_dom_sf"/>
</dbReference>
<dbReference type="AlphaFoldDB" id="A0AAU9JQD9"/>